<dbReference type="EMBL" id="BGPR01000006">
    <property type="protein sequence ID" value="GBL75082.1"/>
    <property type="molecule type" value="Genomic_DNA"/>
</dbReference>
<proteinExistence type="predicted"/>
<organism evidence="1 2">
    <name type="scientific">Araneus ventricosus</name>
    <name type="common">Orbweaver spider</name>
    <name type="synonym">Epeira ventricosa</name>
    <dbReference type="NCBI Taxonomy" id="182803"/>
    <lineage>
        <taxon>Eukaryota</taxon>
        <taxon>Metazoa</taxon>
        <taxon>Ecdysozoa</taxon>
        <taxon>Arthropoda</taxon>
        <taxon>Chelicerata</taxon>
        <taxon>Arachnida</taxon>
        <taxon>Araneae</taxon>
        <taxon>Araneomorphae</taxon>
        <taxon>Entelegynae</taxon>
        <taxon>Araneoidea</taxon>
        <taxon>Araneidae</taxon>
        <taxon>Araneus</taxon>
    </lineage>
</organism>
<keyword evidence="2" id="KW-1185">Reference proteome</keyword>
<sequence>MFGKSKCASTFVRLLSCSDFKGPPRNSSPGFPNKLNPPLFQYQLKCYLRESPPSRMKICQCKLHAKWRLDGERGAIRLIWTTPAVSNRFGWADHLLCKKYFEAH</sequence>
<dbReference type="Proteomes" id="UP000499080">
    <property type="component" value="Unassembled WGS sequence"/>
</dbReference>
<dbReference type="AlphaFoldDB" id="A0A4Y2A5L2"/>
<evidence type="ECO:0000313" key="2">
    <source>
        <dbReference type="Proteomes" id="UP000499080"/>
    </source>
</evidence>
<reference evidence="1 2" key="1">
    <citation type="journal article" date="2019" name="Sci. Rep.">
        <title>Orb-weaving spider Araneus ventricosus genome elucidates the spidroin gene catalogue.</title>
        <authorList>
            <person name="Kono N."/>
            <person name="Nakamura H."/>
            <person name="Ohtoshi R."/>
            <person name="Moran D.A.P."/>
            <person name="Shinohara A."/>
            <person name="Yoshida Y."/>
            <person name="Fujiwara M."/>
            <person name="Mori M."/>
            <person name="Tomita M."/>
            <person name="Arakawa K."/>
        </authorList>
    </citation>
    <scope>NUCLEOTIDE SEQUENCE [LARGE SCALE GENOMIC DNA]</scope>
</reference>
<evidence type="ECO:0000313" key="1">
    <source>
        <dbReference type="EMBL" id="GBL75082.1"/>
    </source>
</evidence>
<gene>
    <name evidence="1" type="ORF">AVEN_243857_1</name>
</gene>
<name>A0A4Y2A5L2_ARAVE</name>
<comment type="caution">
    <text evidence="1">The sequence shown here is derived from an EMBL/GenBank/DDBJ whole genome shotgun (WGS) entry which is preliminary data.</text>
</comment>
<protein>
    <submittedName>
        <fullName evidence="1">Uncharacterized protein</fullName>
    </submittedName>
</protein>
<accession>A0A4Y2A5L2</accession>